<keyword evidence="9" id="KW-0732">Signal</keyword>
<evidence type="ECO:0000256" key="6">
    <source>
        <dbReference type="ARBA" id="ARBA00022989"/>
    </source>
</evidence>
<dbReference type="Pfam" id="PF00560">
    <property type="entry name" value="LRR_1"/>
    <property type="match status" value="3"/>
</dbReference>
<evidence type="ECO:0000313" key="12">
    <source>
        <dbReference type="Proteomes" id="UP001419268"/>
    </source>
</evidence>
<evidence type="ECO:0000256" key="3">
    <source>
        <dbReference type="ARBA" id="ARBA00022614"/>
    </source>
</evidence>
<evidence type="ECO:0000256" key="5">
    <source>
        <dbReference type="ARBA" id="ARBA00022737"/>
    </source>
</evidence>
<dbReference type="Proteomes" id="UP001419268">
    <property type="component" value="Unassembled WGS sequence"/>
</dbReference>
<comment type="similarity">
    <text evidence="8">Belongs to the polygalacturonase-inhibiting protein family.</text>
</comment>
<evidence type="ECO:0000313" key="11">
    <source>
        <dbReference type="EMBL" id="KAK9141360.1"/>
    </source>
</evidence>
<gene>
    <name evidence="11" type="ORF">Scep_011041</name>
</gene>
<keyword evidence="7" id="KW-0472">Membrane</keyword>
<dbReference type="Pfam" id="PF08263">
    <property type="entry name" value="LRRNT_2"/>
    <property type="match status" value="1"/>
</dbReference>
<keyword evidence="3" id="KW-0433">Leucine-rich repeat</keyword>
<keyword evidence="4" id="KW-0812">Transmembrane</keyword>
<dbReference type="Gene3D" id="3.80.10.10">
    <property type="entry name" value="Ribonuclease Inhibitor"/>
    <property type="match status" value="2"/>
</dbReference>
<dbReference type="PANTHER" id="PTHR48059">
    <property type="entry name" value="POLYGALACTURONASE INHIBITOR 1"/>
    <property type="match status" value="1"/>
</dbReference>
<keyword evidence="5" id="KW-0677">Repeat</keyword>
<evidence type="ECO:0000256" key="1">
    <source>
        <dbReference type="ARBA" id="ARBA00004167"/>
    </source>
</evidence>
<feature type="signal peptide" evidence="9">
    <location>
        <begin position="1"/>
        <end position="24"/>
    </location>
</feature>
<feature type="domain" description="Leucine-rich repeat-containing N-terminal plant-type" evidence="10">
    <location>
        <begin position="28"/>
        <end position="67"/>
    </location>
</feature>
<name>A0AAP0JYJ6_9MAGN</name>
<evidence type="ECO:0000256" key="2">
    <source>
        <dbReference type="ARBA" id="ARBA00004196"/>
    </source>
</evidence>
<dbReference type="InterPro" id="IPR013210">
    <property type="entry name" value="LRR_N_plant-typ"/>
</dbReference>
<dbReference type="InterPro" id="IPR051848">
    <property type="entry name" value="PGIP"/>
</dbReference>
<keyword evidence="6" id="KW-1133">Transmembrane helix</keyword>
<dbReference type="AlphaFoldDB" id="A0AAP0JYJ6"/>
<dbReference type="EMBL" id="JBBNAG010000004">
    <property type="protein sequence ID" value="KAK9141360.1"/>
    <property type="molecule type" value="Genomic_DNA"/>
</dbReference>
<dbReference type="SUPFAM" id="SSF52058">
    <property type="entry name" value="L domain-like"/>
    <property type="match status" value="2"/>
</dbReference>
<dbReference type="InterPro" id="IPR032675">
    <property type="entry name" value="LRR_dom_sf"/>
</dbReference>
<dbReference type="InterPro" id="IPR001611">
    <property type="entry name" value="Leu-rich_rpt"/>
</dbReference>
<evidence type="ECO:0000259" key="10">
    <source>
        <dbReference type="Pfam" id="PF08263"/>
    </source>
</evidence>
<keyword evidence="12" id="KW-1185">Reference proteome</keyword>
<dbReference type="InterPro" id="IPR003591">
    <property type="entry name" value="Leu-rich_rpt_typical-subtyp"/>
</dbReference>
<feature type="chain" id="PRO_5042951014" description="Leucine-rich repeat-containing N-terminal plant-type domain-containing protein" evidence="9">
    <location>
        <begin position="25"/>
        <end position="480"/>
    </location>
</feature>
<sequence>MTPRYAMFLALVSLLLFAGRYVSAAKCHPDDESGLLAFKSGITEDPSGFMSNWEPGTDCCHWSRIECAEGSNNRVTTMGFFGDLDDPDKYLSGTFSPLLSKVQNLEGIYFQDLRNLTGPFPKFLFNLPKLSDVHIENSKLSGPLPTDIGRLSHLKVLSLTGNRFSGPIPSSISNLTNLDELRLGNNLLSGPIPNGLRQLKVVYNVVLEKNQLSGEIPNFWDSFSKLQYLLLSNNKFTGGIPTSFESLAPTIMYLELGNNQLSGKIPDFISNLKSLQTLDLSSNGFFGVLPKSFKKLTAITNLNLARNKLVDPFPDLAIERISYLDLSYNKFKLGDIPKWATSSEILYSLKLAGCGIKMRLDDLKSLGNDFYNFVDFSDNEISGSPVNLVNNKGSLVGFSASRNQLKFNLSDLELPRSLKYLDLSKNQVFGSVPQSVVGLDKLNLSYNRLCGKIPASKFPAAAFEGNACLCGSPLPACRRQ</sequence>
<comment type="subcellular location">
    <subcellularLocation>
        <location evidence="2">Cell envelope</location>
    </subcellularLocation>
    <subcellularLocation>
        <location evidence="1">Membrane</location>
        <topology evidence="1">Single-pass membrane protein</topology>
    </subcellularLocation>
</comment>
<evidence type="ECO:0000256" key="7">
    <source>
        <dbReference type="ARBA" id="ARBA00023136"/>
    </source>
</evidence>
<dbReference type="Pfam" id="PF13855">
    <property type="entry name" value="LRR_8"/>
    <property type="match status" value="1"/>
</dbReference>
<dbReference type="GO" id="GO:0016020">
    <property type="term" value="C:membrane"/>
    <property type="evidence" value="ECO:0007669"/>
    <property type="project" value="UniProtKB-SubCell"/>
</dbReference>
<evidence type="ECO:0000256" key="4">
    <source>
        <dbReference type="ARBA" id="ARBA00022692"/>
    </source>
</evidence>
<accession>A0AAP0JYJ6</accession>
<reference evidence="11 12" key="1">
    <citation type="submission" date="2024-01" db="EMBL/GenBank/DDBJ databases">
        <title>Genome assemblies of Stephania.</title>
        <authorList>
            <person name="Yang L."/>
        </authorList>
    </citation>
    <scope>NUCLEOTIDE SEQUENCE [LARGE SCALE GENOMIC DNA]</scope>
    <source>
        <strain evidence="11">JXDWG</strain>
        <tissue evidence="11">Leaf</tissue>
    </source>
</reference>
<proteinExistence type="inferred from homology"/>
<comment type="caution">
    <text evidence="11">The sequence shown here is derived from an EMBL/GenBank/DDBJ whole genome shotgun (WGS) entry which is preliminary data.</text>
</comment>
<organism evidence="11 12">
    <name type="scientific">Stephania cephalantha</name>
    <dbReference type="NCBI Taxonomy" id="152367"/>
    <lineage>
        <taxon>Eukaryota</taxon>
        <taxon>Viridiplantae</taxon>
        <taxon>Streptophyta</taxon>
        <taxon>Embryophyta</taxon>
        <taxon>Tracheophyta</taxon>
        <taxon>Spermatophyta</taxon>
        <taxon>Magnoliopsida</taxon>
        <taxon>Ranunculales</taxon>
        <taxon>Menispermaceae</taxon>
        <taxon>Menispermoideae</taxon>
        <taxon>Cissampelideae</taxon>
        <taxon>Stephania</taxon>
    </lineage>
</organism>
<evidence type="ECO:0000256" key="9">
    <source>
        <dbReference type="SAM" id="SignalP"/>
    </source>
</evidence>
<protein>
    <recommendedName>
        <fullName evidence="10">Leucine-rich repeat-containing N-terminal plant-type domain-containing protein</fullName>
    </recommendedName>
</protein>
<dbReference type="PANTHER" id="PTHR48059:SF19">
    <property type="entry name" value="RECEPTOR-LIKE PROTEIN KINASE 5"/>
    <property type="match status" value="1"/>
</dbReference>
<dbReference type="FunFam" id="3.80.10.10:FF:000095">
    <property type="entry name" value="LRR receptor-like serine/threonine-protein kinase GSO1"/>
    <property type="match status" value="1"/>
</dbReference>
<dbReference type="SMART" id="SM00369">
    <property type="entry name" value="LRR_TYP"/>
    <property type="match status" value="5"/>
</dbReference>
<evidence type="ECO:0000256" key="8">
    <source>
        <dbReference type="ARBA" id="ARBA00038043"/>
    </source>
</evidence>